<protein>
    <submittedName>
        <fullName evidence="10">Periplasmic nitrate reductase subunit NapG</fullName>
    </submittedName>
</protein>
<dbReference type="Gene3D" id="3.30.70.20">
    <property type="match status" value="2"/>
</dbReference>
<dbReference type="PROSITE" id="PS00198">
    <property type="entry name" value="4FE4S_FER_1"/>
    <property type="match status" value="1"/>
</dbReference>
<feature type="domain" description="4Fe-4S ferredoxin-type" evidence="9">
    <location>
        <begin position="141"/>
        <end position="177"/>
    </location>
</feature>
<accession>E4U152</accession>
<dbReference type="AlphaFoldDB" id="E4U152"/>
<dbReference type="NCBIfam" id="TIGR00397">
    <property type="entry name" value="mauM_napG"/>
    <property type="match status" value="1"/>
</dbReference>
<proteinExistence type="predicted"/>
<evidence type="ECO:0000256" key="3">
    <source>
        <dbReference type="ARBA" id="ARBA00022723"/>
    </source>
</evidence>
<evidence type="ECO:0000256" key="5">
    <source>
        <dbReference type="ARBA" id="ARBA00022982"/>
    </source>
</evidence>
<gene>
    <name evidence="10" type="ordered locus">Sulku_0690</name>
</gene>
<dbReference type="CDD" id="cd16373">
    <property type="entry name" value="DMSOR_beta_like"/>
    <property type="match status" value="1"/>
</dbReference>
<feature type="compositionally biased region" description="Polar residues" evidence="8">
    <location>
        <begin position="251"/>
        <end position="260"/>
    </location>
</feature>
<evidence type="ECO:0000256" key="1">
    <source>
        <dbReference type="ARBA" id="ARBA00022448"/>
    </source>
</evidence>
<evidence type="ECO:0000256" key="8">
    <source>
        <dbReference type="SAM" id="MobiDB-lite"/>
    </source>
</evidence>
<feature type="domain" description="4Fe-4S ferredoxin-type" evidence="9">
    <location>
        <begin position="188"/>
        <end position="217"/>
    </location>
</feature>
<dbReference type="InterPro" id="IPR017896">
    <property type="entry name" value="4Fe4S_Fe-S-bd"/>
</dbReference>
<evidence type="ECO:0000256" key="6">
    <source>
        <dbReference type="ARBA" id="ARBA00023004"/>
    </source>
</evidence>
<dbReference type="GO" id="GO:0046872">
    <property type="term" value="F:metal ion binding"/>
    <property type="evidence" value="ECO:0007669"/>
    <property type="project" value="UniProtKB-KW"/>
</dbReference>
<dbReference type="OrthoDB" id="9808559at2"/>
<dbReference type="RefSeq" id="WP_013459553.1">
    <property type="nucleotide sequence ID" value="NC_014762.1"/>
</dbReference>
<dbReference type="eggNOG" id="COG0437">
    <property type="taxonomic scope" value="Bacteria"/>
</dbReference>
<keyword evidence="6" id="KW-0408">Iron</keyword>
<evidence type="ECO:0000313" key="10">
    <source>
        <dbReference type="EMBL" id="ADR33356.1"/>
    </source>
</evidence>
<dbReference type="PROSITE" id="PS51379">
    <property type="entry name" value="4FE4S_FER_2"/>
    <property type="match status" value="3"/>
</dbReference>
<keyword evidence="11" id="KW-1185">Reference proteome</keyword>
<dbReference type="HOGENOM" id="CLU_077329_0_0_7"/>
<dbReference type="PROSITE" id="PS51318">
    <property type="entry name" value="TAT"/>
    <property type="match status" value="1"/>
</dbReference>
<keyword evidence="1" id="KW-0813">Transport</keyword>
<sequence>MAKDKLPPLNERRRFLLQTLQGIGLATLGALTWSAYIDEASAASLVLRPPAALKEEDFLSHCIRCGLCVEACPFDTLKLARAGDNIPIGTPYFRAREIPCHMCKDIPCVPVCPSGALDESFVSTITKNGDKELDITLAAMGIAVIDADQCIAFWGIQCDACYRACPLINEAIVIDASRNDRTGKHAFMAPRVIGDVCTGCGMCEKACVTDKASIFVLPLAVAKGRAGSNYIKGWDAQDENRLKDQKGGGETTLTPKSSQKPIDYLNSEEF</sequence>
<keyword evidence="4" id="KW-0677">Repeat</keyword>
<name>E4U152_SULKY</name>
<keyword evidence="2" id="KW-0004">4Fe-4S</keyword>
<dbReference type="KEGG" id="sku:Sulku_0690"/>
<evidence type="ECO:0000259" key="9">
    <source>
        <dbReference type="PROSITE" id="PS51379"/>
    </source>
</evidence>
<evidence type="ECO:0000256" key="2">
    <source>
        <dbReference type="ARBA" id="ARBA00022485"/>
    </source>
</evidence>
<reference evidence="10 11" key="1">
    <citation type="journal article" date="2012" name="Stand. Genomic Sci.">
        <title>Complete genome sequence of the sulfur compounds oxidizing chemolithoautotroph Sulfuricurvum kujiense type strain (YK-1(T)).</title>
        <authorList>
            <person name="Han C."/>
            <person name="Kotsyurbenko O."/>
            <person name="Chertkov O."/>
            <person name="Held B."/>
            <person name="Lapidus A."/>
            <person name="Nolan M."/>
            <person name="Lucas S."/>
            <person name="Hammon N."/>
            <person name="Deshpande S."/>
            <person name="Cheng J.F."/>
            <person name="Tapia R."/>
            <person name="Goodwin L.A."/>
            <person name="Pitluck S."/>
            <person name="Liolios K."/>
            <person name="Pagani I."/>
            <person name="Ivanova N."/>
            <person name="Mavromatis K."/>
            <person name="Mikhailova N."/>
            <person name="Pati A."/>
            <person name="Chen A."/>
            <person name="Palaniappan K."/>
            <person name="Land M."/>
            <person name="Hauser L."/>
            <person name="Chang Y.J."/>
            <person name="Jeffries C.D."/>
            <person name="Brambilla E.M."/>
            <person name="Rohde M."/>
            <person name="Spring S."/>
            <person name="Sikorski J."/>
            <person name="Goker M."/>
            <person name="Woyke T."/>
            <person name="Bristow J."/>
            <person name="Eisen J.A."/>
            <person name="Markowitz V."/>
            <person name="Hugenholtz P."/>
            <person name="Kyrpides N.C."/>
            <person name="Klenk H.P."/>
            <person name="Detter J.C."/>
        </authorList>
    </citation>
    <scope>NUCLEOTIDE SEQUENCE [LARGE SCALE GENOMIC DNA]</scope>
    <source>
        <strain evidence="11">ATCC BAA-921 / DSM 16994 / JCM 11577 / YK-1</strain>
    </source>
</reference>
<keyword evidence="7" id="KW-0411">Iron-sulfur</keyword>
<dbReference type="InterPro" id="IPR006311">
    <property type="entry name" value="TAT_signal"/>
</dbReference>
<dbReference type="InterPro" id="IPR017900">
    <property type="entry name" value="4Fe4S_Fe_S_CS"/>
</dbReference>
<feature type="region of interest" description="Disordered" evidence="8">
    <location>
        <begin position="241"/>
        <end position="270"/>
    </location>
</feature>
<dbReference type="PANTHER" id="PTHR42859">
    <property type="entry name" value="OXIDOREDUCTASE"/>
    <property type="match status" value="1"/>
</dbReference>
<dbReference type="NCBIfam" id="NF007012">
    <property type="entry name" value="PRK09476.1"/>
    <property type="match status" value="1"/>
</dbReference>
<feature type="domain" description="4Fe-4S ferredoxin-type" evidence="9">
    <location>
        <begin position="52"/>
        <end position="82"/>
    </location>
</feature>
<dbReference type="SUPFAM" id="SSF54862">
    <property type="entry name" value="4Fe-4S ferredoxins"/>
    <property type="match status" value="1"/>
</dbReference>
<dbReference type="InterPro" id="IPR050294">
    <property type="entry name" value="RnfB_subfamily"/>
</dbReference>
<organism evidence="10 11">
    <name type="scientific">Sulfuricurvum kujiense (strain ATCC BAA-921 / DSM 16994 / JCM 11577 / YK-1)</name>
    <dbReference type="NCBI Taxonomy" id="709032"/>
    <lineage>
        <taxon>Bacteria</taxon>
        <taxon>Pseudomonadati</taxon>
        <taxon>Campylobacterota</taxon>
        <taxon>Epsilonproteobacteria</taxon>
        <taxon>Campylobacterales</taxon>
        <taxon>Sulfurimonadaceae</taxon>
        <taxon>Sulfuricurvum</taxon>
    </lineage>
</organism>
<keyword evidence="5" id="KW-0249">Electron transport</keyword>
<evidence type="ECO:0000256" key="7">
    <source>
        <dbReference type="ARBA" id="ARBA00023014"/>
    </source>
</evidence>
<dbReference type="Proteomes" id="UP000008721">
    <property type="component" value="Chromosome"/>
</dbReference>
<evidence type="ECO:0000313" key="11">
    <source>
        <dbReference type="Proteomes" id="UP000008721"/>
    </source>
</evidence>
<keyword evidence="3" id="KW-0479">Metal-binding</keyword>
<dbReference type="InterPro" id="IPR004494">
    <property type="entry name" value="MauM_NapG"/>
</dbReference>
<dbReference type="EMBL" id="CP002355">
    <property type="protein sequence ID" value="ADR33356.1"/>
    <property type="molecule type" value="Genomic_DNA"/>
</dbReference>
<dbReference type="PANTHER" id="PTHR42859:SF10">
    <property type="entry name" value="DIMETHYLSULFOXIDE REDUCTASE CHAIN B"/>
    <property type="match status" value="1"/>
</dbReference>
<dbReference type="Pfam" id="PF12838">
    <property type="entry name" value="Fer4_7"/>
    <property type="match status" value="2"/>
</dbReference>
<evidence type="ECO:0000256" key="4">
    <source>
        <dbReference type="ARBA" id="ARBA00022737"/>
    </source>
</evidence>
<dbReference type="STRING" id="709032.Sulku_0690"/>
<dbReference type="GO" id="GO:0051539">
    <property type="term" value="F:4 iron, 4 sulfur cluster binding"/>
    <property type="evidence" value="ECO:0007669"/>
    <property type="project" value="UniProtKB-KW"/>
</dbReference>